<dbReference type="EMBL" id="BAAANY010000030">
    <property type="protein sequence ID" value="GAA1704626.1"/>
    <property type="molecule type" value="Genomic_DNA"/>
</dbReference>
<reference evidence="3 4" key="1">
    <citation type="journal article" date="2019" name="Int. J. Syst. Evol. Microbiol.">
        <title>The Global Catalogue of Microorganisms (GCM) 10K type strain sequencing project: providing services to taxonomists for standard genome sequencing and annotation.</title>
        <authorList>
            <consortium name="The Broad Institute Genomics Platform"/>
            <consortium name="The Broad Institute Genome Sequencing Center for Infectious Disease"/>
            <person name="Wu L."/>
            <person name="Ma J."/>
        </authorList>
    </citation>
    <scope>NUCLEOTIDE SEQUENCE [LARGE SCALE GENOMIC DNA]</scope>
    <source>
        <strain evidence="3 4">JCM 14718</strain>
    </source>
</reference>
<organism evidence="3 4">
    <name type="scientific">Fodinicola feengrottensis</name>
    <dbReference type="NCBI Taxonomy" id="435914"/>
    <lineage>
        <taxon>Bacteria</taxon>
        <taxon>Bacillati</taxon>
        <taxon>Actinomycetota</taxon>
        <taxon>Actinomycetes</taxon>
        <taxon>Mycobacteriales</taxon>
        <taxon>Fodinicola</taxon>
    </lineage>
</organism>
<dbReference type="Proteomes" id="UP001500618">
    <property type="component" value="Unassembled WGS sequence"/>
</dbReference>
<keyword evidence="4" id="KW-1185">Reference proteome</keyword>
<dbReference type="InterPro" id="IPR007410">
    <property type="entry name" value="LpqE-like"/>
</dbReference>
<feature type="region of interest" description="Disordered" evidence="1">
    <location>
        <begin position="113"/>
        <end position="179"/>
    </location>
</feature>
<keyword evidence="2" id="KW-0732">Signal</keyword>
<dbReference type="InterPro" id="IPR036182">
    <property type="entry name" value="PCuAC_sf"/>
</dbReference>
<sequence>MLAAAGLLALAGCSSGKVAQTADQQSAIDGVNVNVGQIAIRDAAIVFPMSGDATTYQAAGAAPLAAVLVNSSGTDDTLVSASSPYAKKVTLAPAEDGATPPATGCVASASVLPSASATPSENGHATPKPTGSPKRPAGTPGAHPSGSAAASSSAAPSGSAAPSDSASPSEPTGPSAIGLAVPSSSTVQLVSGCQQLVLSDLSQPVTPAMLVPVTLTFQNAGVVTLQLPFASPATALPRTPVSGFAPDNG</sequence>
<feature type="compositionally biased region" description="Low complexity" evidence="1">
    <location>
        <begin position="136"/>
        <end position="169"/>
    </location>
</feature>
<gene>
    <name evidence="3" type="ORF">GCM10009765_62220</name>
</gene>
<evidence type="ECO:0008006" key="5">
    <source>
        <dbReference type="Google" id="ProtNLM"/>
    </source>
</evidence>
<dbReference type="Gene3D" id="2.60.40.1890">
    <property type="entry name" value="PCu(A)C copper chaperone"/>
    <property type="match status" value="1"/>
</dbReference>
<dbReference type="SUPFAM" id="SSF110087">
    <property type="entry name" value="DR1885-like metal-binding protein"/>
    <property type="match status" value="1"/>
</dbReference>
<dbReference type="Pfam" id="PF04314">
    <property type="entry name" value="PCuAC"/>
    <property type="match status" value="1"/>
</dbReference>
<proteinExistence type="predicted"/>
<accession>A0ABN2IGH8</accession>
<feature type="chain" id="PRO_5046767599" description="Copper chaperone PCu(A)C" evidence="2">
    <location>
        <begin position="20"/>
        <end position="249"/>
    </location>
</feature>
<name>A0ABN2IGH8_9ACTN</name>
<comment type="caution">
    <text evidence="3">The sequence shown here is derived from an EMBL/GenBank/DDBJ whole genome shotgun (WGS) entry which is preliminary data.</text>
</comment>
<evidence type="ECO:0000256" key="2">
    <source>
        <dbReference type="SAM" id="SignalP"/>
    </source>
</evidence>
<protein>
    <recommendedName>
        <fullName evidence="5">Copper chaperone PCu(A)C</fullName>
    </recommendedName>
</protein>
<evidence type="ECO:0000313" key="3">
    <source>
        <dbReference type="EMBL" id="GAA1704626.1"/>
    </source>
</evidence>
<evidence type="ECO:0000256" key="1">
    <source>
        <dbReference type="SAM" id="MobiDB-lite"/>
    </source>
</evidence>
<evidence type="ECO:0000313" key="4">
    <source>
        <dbReference type="Proteomes" id="UP001500618"/>
    </source>
</evidence>
<feature type="signal peptide" evidence="2">
    <location>
        <begin position="1"/>
        <end position="19"/>
    </location>
</feature>